<feature type="non-terminal residue" evidence="4">
    <location>
        <position position="1"/>
    </location>
</feature>
<name>A0A0D0DBD7_9AGAM</name>
<dbReference type="Pfam" id="PF13359">
    <property type="entry name" value="DDE_Tnp_4"/>
    <property type="match status" value="1"/>
</dbReference>
<feature type="domain" description="DDE Tnp4" evidence="3">
    <location>
        <begin position="4"/>
        <end position="95"/>
    </location>
</feature>
<evidence type="ECO:0000259" key="3">
    <source>
        <dbReference type="Pfam" id="PF13359"/>
    </source>
</evidence>
<sequence>NLCIIDFSYGHTGSTCDSSAWEGTQLKQDHERYMEDGEFVWADSAYPLQTWVIAPYKAPEKLSGQNMEFNNHVSMVCICLEHTIGFLRGRFQALKGL</sequence>
<protein>
    <submittedName>
        <fullName evidence="4">Unplaced genomic scaffold scaffold_3933, whole genome shotgun sequence</fullName>
    </submittedName>
</protein>
<dbReference type="HOGENOM" id="CLU_018552_11_1_1"/>
<reference evidence="4 5" key="1">
    <citation type="submission" date="2014-04" db="EMBL/GenBank/DDBJ databases">
        <authorList>
            <consortium name="DOE Joint Genome Institute"/>
            <person name="Kuo A."/>
            <person name="Kohler A."/>
            <person name="Jargeat P."/>
            <person name="Nagy L.G."/>
            <person name="Floudas D."/>
            <person name="Copeland A."/>
            <person name="Barry K.W."/>
            <person name="Cichocki N."/>
            <person name="Veneault-Fourrey C."/>
            <person name="LaButti K."/>
            <person name="Lindquist E.A."/>
            <person name="Lipzen A."/>
            <person name="Lundell T."/>
            <person name="Morin E."/>
            <person name="Murat C."/>
            <person name="Sun H."/>
            <person name="Tunlid A."/>
            <person name="Henrissat B."/>
            <person name="Grigoriev I.V."/>
            <person name="Hibbett D.S."/>
            <person name="Martin F."/>
            <person name="Nordberg H.P."/>
            <person name="Cantor M.N."/>
            <person name="Hua S.X."/>
        </authorList>
    </citation>
    <scope>NUCLEOTIDE SEQUENCE [LARGE SCALE GENOMIC DNA]</scope>
    <source>
        <strain evidence="4 5">Ve08.2h10</strain>
    </source>
</reference>
<dbReference type="InParanoid" id="A0A0D0DBD7"/>
<comment type="cofactor">
    <cofactor evidence="1">
        <name>a divalent metal cation</name>
        <dbReference type="ChEBI" id="CHEBI:60240"/>
    </cofactor>
</comment>
<dbReference type="InterPro" id="IPR027806">
    <property type="entry name" value="HARBI1_dom"/>
</dbReference>
<feature type="non-terminal residue" evidence="4">
    <location>
        <position position="97"/>
    </location>
</feature>
<evidence type="ECO:0000256" key="1">
    <source>
        <dbReference type="ARBA" id="ARBA00001968"/>
    </source>
</evidence>
<dbReference type="AlphaFoldDB" id="A0A0D0DBD7"/>
<organism evidence="4 5">
    <name type="scientific">Paxillus rubicundulus Ve08.2h10</name>
    <dbReference type="NCBI Taxonomy" id="930991"/>
    <lineage>
        <taxon>Eukaryota</taxon>
        <taxon>Fungi</taxon>
        <taxon>Dikarya</taxon>
        <taxon>Basidiomycota</taxon>
        <taxon>Agaricomycotina</taxon>
        <taxon>Agaricomycetes</taxon>
        <taxon>Agaricomycetidae</taxon>
        <taxon>Boletales</taxon>
        <taxon>Paxilineae</taxon>
        <taxon>Paxillaceae</taxon>
        <taxon>Paxillus</taxon>
    </lineage>
</organism>
<evidence type="ECO:0000313" key="4">
    <source>
        <dbReference type="EMBL" id="KIK74560.1"/>
    </source>
</evidence>
<evidence type="ECO:0000256" key="2">
    <source>
        <dbReference type="ARBA" id="ARBA00022723"/>
    </source>
</evidence>
<gene>
    <name evidence="4" type="ORF">PAXRUDRAFT_98369</name>
</gene>
<dbReference type="OrthoDB" id="2649667at2759"/>
<proteinExistence type="predicted"/>
<keyword evidence="2" id="KW-0479">Metal-binding</keyword>
<accession>A0A0D0DBD7</accession>
<dbReference type="GO" id="GO:0046872">
    <property type="term" value="F:metal ion binding"/>
    <property type="evidence" value="ECO:0007669"/>
    <property type="project" value="UniProtKB-KW"/>
</dbReference>
<reference evidence="5" key="2">
    <citation type="submission" date="2015-01" db="EMBL/GenBank/DDBJ databases">
        <title>Evolutionary Origins and Diversification of the Mycorrhizal Mutualists.</title>
        <authorList>
            <consortium name="DOE Joint Genome Institute"/>
            <consortium name="Mycorrhizal Genomics Consortium"/>
            <person name="Kohler A."/>
            <person name="Kuo A."/>
            <person name="Nagy L.G."/>
            <person name="Floudas D."/>
            <person name="Copeland A."/>
            <person name="Barry K.W."/>
            <person name="Cichocki N."/>
            <person name="Veneault-Fourrey C."/>
            <person name="LaButti K."/>
            <person name="Lindquist E.A."/>
            <person name="Lipzen A."/>
            <person name="Lundell T."/>
            <person name="Morin E."/>
            <person name="Murat C."/>
            <person name="Riley R."/>
            <person name="Ohm R."/>
            <person name="Sun H."/>
            <person name="Tunlid A."/>
            <person name="Henrissat B."/>
            <person name="Grigoriev I.V."/>
            <person name="Hibbett D.S."/>
            <person name="Martin F."/>
        </authorList>
    </citation>
    <scope>NUCLEOTIDE SEQUENCE [LARGE SCALE GENOMIC DNA]</scope>
    <source>
        <strain evidence="5">Ve08.2h10</strain>
    </source>
</reference>
<dbReference type="STRING" id="930991.A0A0D0DBD7"/>
<dbReference type="EMBL" id="KN828755">
    <property type="protein sequence ID" value="KIK74560.1"/>
    <property type="molecule type" value="Genomic_DNA"/>
</dbReference>
<dbReference type="Proteomes" id="UP000054538">
    <property type="component" value="Unassembled WGS sequence"/>
</dbReference>
<evidence type="ECO:0000313" key="5">
    <source>
        <dbReference type="Proteomes" id="UP000054538"/>
    </source>
</evidence>
<keyword evidence="5" id="KW-1185">Reference proteome</keyword>